<evidence type="ECO:0000313" key="1">
    <source>
        <dbReference type="EMBL" id="TCN48334.1"/>
    </source>
</evidence>
<sequence length="89" mass="10316">MKHHATDTFWTCYAALPSHIREQADRNFTLLKANPAHPSLQLKPVGRFWSARVGLSWRALAVRDAQTDTLVWFWIGSHADYDRLVGRKR</sequence>
<proteinExistence type="predicted"/>
<reference evidence="1 2" key="1">
    <citation type="submission" date="2019-03" db="EMBL/GenBank/DDBJ databases">
        <title>Genomic Encyclopedia of Type Strains, Phase IV (KMG-IV): sequencing the most valuable type-strain genomes for metagenomic binning, comparative biology and taxonomic classification.</title>
        <authorList>
            <person name="Goeker M."/>
        </authorList>
    </citation>
    <scope>NUCLEOTIDE SEQUENCE [LARGE SCALE GENOMIC DNA]</scope>
    <source>
        <strain evidence="1 2">DSM 18401</strain>
    </source>
</reference>
<keyword evidence="2" id="KW-1185">Reference proteome</keyword>
<dbReference type="Proteomes" id="UP000295351">
    <property type="component" value="Unassembled WGS sequence"/>
</dbReference>
<protein>
    <recommendedName>
        <fullName evidence="3">mRNA interferase HigB</fullName>
    </recommendedName>
</protein>
<dbReference type="InterPro" id="IPR035093">
    <property type="entry name" value="RelE/ParE_toxin_dom_sf"/>
</dbReference>
<dbReference type="AlphaFoldDB" id="A0A4R2D7P4"/>
<gene>
    <name evidence="1" type="ORF">EV665_10166</name>
</gene>
<name>A0A4R2D7P4_SHIGR</name>
<dbReference type="EMBL" id="SLVX01000001">
    <property type="protein sequence ID" value="TCN48334.1"/>
    <property type="molecule type" value="Genomic_DNA"/>
</dbReference>
<evidence type="ECO:0000313" key="2">
    <source>
        <dbReference type="Proteomes" id="UP000295351"/>
    </source>
</evidence>
<organism evidence="1 2">
    <name type="scientific">Shinella granuli</name>
    <dbReference type="NCBI Taxonomy" id="323621"/>
    <lineage>
        <taxon>Bacteria</taxon>
        <taxon>Pseudomonadati</taxon>
        <taxon>Pseudomonadota</taxon>
        <taxon>Alphaproteobacteria</taxon>
        <taxon>Hyphomicrobiales</taxon>
        <taxon>Rhizobiaceae</taxon>
        <taxon>Shinella</taxon>
    </lineage>
</organism>
<accession>A0A4R2D7P4</accession>
<evidence type="ECO:0008006" key="3">
    <source>
        <dbReference type="Google" id="ProtNLM"/>
    </source>
</evidence>
<dbReference type="SUPFAM" id="SSF143011">
    <property type="entry name" value="RelE-like"/>
    <property type="match status" value="1"/>
</dbReference>
<comment type="caution">
    <text evidence="1">The sequence shown here is derived from an EMBL/GenBank/DDBJ whole genome shotgun (WGS) entry which is preliminary data.</text>
</comment>